<organism evidence="1 2">
    <name type="scientific">Diphasiastrum complanatum</name>
    <name type="common">Issler's clubmoss</name>
    <name type="synonym">Lycopodium complanatum</name>
    <dbReference type="NCBI Taxonomy" id="34168"/>
    <lineage>
        <taxon>Eukaryota</taxon>
        <taxon>Viridiplantae</taxon>
        <taxon>Streptophyta</taxon>
        <taxon>Embryophyta</taxon>
        <taxon>Tracheophyta</taxon>
        <taxon>Lycopodiopsida</taxon>
        <taxon>Lycopodiales</taxon>
        <taxon>Lycopodiaceae</taxon>
        <taxon>Lycopodioideae</taxon>
        <taxon>Diphasiastrum</taxon>
    </lineage>
</organism>
<reference evidence="2" key="1">
    <citation type="journal article" date="2024" name="Proc. Natl. Acad. Sci. U.S.A.">
        <title>Extraordinary preservation of gene collinearity over three hundred million years revealed in homosporous lycophytes.</title>
        <authorList>
            <person name="Li C."/>
            <person name="Wickell D."/>
            <person name="Kuo L.Y."/>
            <person name="Chen X."/>
            <person name="Nie B."/>
            <person name="Liao X."/>
            <person name="Peng D."/>
            <person name="Ji J."/>
            <person name="Jenkins J."/>
            <person name="Williams M."/>
            <person name="Shu S."/>
            <person name="Plott C."/>
            <person name="Barry K."/>
            <person name="Rajasekar S."/>
            <person name="Grimwood J."/>
            <person name="Han X."/>
            <person name="Sun S."/>
            <person name="Hou Z."/>
            <person name="He W."/>
            <person name="Dai G."/>
            <person name="Sun C."/>
            <person name="Schmutz J."/>
            <person name="Leebens-Mack J.H."/>
            <person name="Li F.W."/>
            <person name="Wang L."/>
        </authorList>
    </citation>
    <scope>NUCLEOTIDE SEQUENCE [LARGE SCALE GENOMIC DNA]</scope>
    <source>
        <strain evidence="2">cv. PW_Plant_1</strain>
    </source>
</reference>
<comment type="caution">
    <text evidence="1">The sequence shown here is derived from an EMBL/GenBank/DDBJ whole genome shotgun (WGS) entry which is preliminary data.</text>
</comment>
<gene>
    <name evidence="1" type="ORF">O6H91_17G090600</name>
</gene>
<proteinExistence type="predicted"/>
<dbReference type="EMBL" id="CM055108">
    <property type="protein sequence ID" value="KAJ7526274.1"/>
    <property type="molecule type" value="Genomic_DNA"/>
</dbReference>
<accession>A0ACC2B942</accession>
<name>A0ACC2B942_DIPCM</name>
<evidence type="ECO:0000313" key="2">
    <source>
        <dbReference type="Proteomes" id="UP001162992"/>
    </source>
</evidence>
<sequence>MKANLLLLLIELCIITTYAKFGHSFFRFGIECFMVSAICFKHRCPDVCMRPDIALAVNKLTQYLTNPREERWLGAKSILKFLRKTKNYGVI</sequence>
<evidence type="ECO:0000313" key="1">
    <source>
        <dbReference type="EMBL" id="KAJ7526274.1"/>
    </source>
</evidence>
<protein>
    <submittedName>
        <fullName evidence="1">Uncharacterized protein</fullName>
    </submittedName>
</protein>
<keyword evidence="2" id="KW-1185">Reference proteome</keyword>
<dbReference type="Proteomes" id="UP001162992">
    <property type="component" value="Chromosome 17"/>
</dbReference>